<comment type="caution">
    <text evidence="4">The sequence shown here is derived from an EMBL/GenBank/DDBJ whole genome shotgun (WGS) entry which is preliminary data.</text>
</comment>
<feature type="domain" description="Transglycosylase SLT" evidence="3">
    <location>
        <begin position="56"/>
        <end position="343"/>
    </location>
</feature>
<dbReference type="EMBL" id="JAJOZR010000011">
    <property type="protein sequence ID" value="MCD7110743.1"/>
    <property type="molecule type" value="Genomic_DNA"/>
</dbReference>
<accession>A0A9X1T8H7</accession>
<dbReference type="Gene3D" id="1.10.8.350">
    <property type="entry name" value="Bacterial muramidase"/>
    <property type="match status" value="1"/>
</dbReference>
<dbReference type="Proteomes" id="UP001139089">
    <property type="component" value="Unassembled WGS sequence"/>
</dbReference>
<sequence length="419" mass="44388">MLRTRPLSSRRVTASLLALMTSAAVAGPALAQTATPPVAAPAAAAPAAPCGGDLAAFLSGVKTEAVAKGIPAEVVDRALAGAVIDEKVLGRDRAQGVFKQTFAEFSNRTVSKARLDIGAKKMKEYASVFARAEQEYGVPAPVITAFWAMETDFGAVQGNFNTRNALVTLAHDCRRPEMFRPQLIAAIEMVQHGDLDPATTTGAWAGEIGQVQMLPEDIIAQGVDGDGDGHVNLKESAPDAILTAAKFIKSLGYTAGQPWIQEVSLPENLPWEKTGLQPGMTAGQWFALGVKPRDGNTQFGDLAASVVIPQGRKGVAFMTYPNFNIYLEWNQSFIYTTSAAYFATRLAGAPAYEARNPEAGLNDEAMKVLQTKLDAIGHDVGKIDGILGSGTRAALQREQLRLGIPADGWATQAVLDALP</sequence>
<dbReference type="InterPro" id="IPR043426">
    <property type="entry name" value="MltB-like"/>
</dbReference>
<keyword evidence="1" id="KW-0732">Signal</keyword>
<evidence type="ECO:0000259" key="2">
    <source>
        <dbReference type="Pfam" id="PF01471"/>
    </source>
</evidence>
<reference evidence="4" key="1">
    <citation type="submission" date="2021-12" db="EMBL/GenBank/DDBJ databases">
        <authorList>
            <person name="Li Y."/>
        </authorList>
    </citation>
    <scope>NUCLEOTIDE SEQUENCE</scope>
    <source>
        <strain evidence="4">DKSPLA3</strain>
    </source>
</reference>
<dbReference type="InterPro" id="IPR002477">
    <property type="entry name" value="Peptidoglycan-bd-like"/>
</dbReference>
<evidence type="ECO:0000313" key="4">
    <source>
        <dbReference type="EMBL" id="MCD7110743.1"/>
    </source>
</evidence>
<dbReference type="InterPro" id="IPR031304">
    <property type="entry name" value="SLT_2"/>
</dbReference>
<dbReference type="PANTHER" id="PTHR30163:SF8">
    <property type="entry name" value="LYTIC MUREIN TRANSGLYCOSYLASE"/>
    <property type="match status" value="1"/>
</dbReference>
<dbReference type="GO" id="GO:0009253">
    <property type="term" value="P:peptidoglycan catabolic process"/>
    <property type="evidence" value="ECO:0007669"/>
    <property type="project" value="TreeGrafter"/>
</dbReference>
<gene>
    <name evidence="4" type="ORF">LRX75_17045</name>
</gene>
<dbReference type="Pfam" id="PF01471">
    <property type="entry name" value="PG_binding_1"/>
    <property type="match status" value="1"/>
</dbReference>
<dbReference type="PANTHER" id="PTHR30163">
    <property type="entry name" value="MEMBRANE-BOUND LYTIC MUREIN TRANSGLYCOSYLASE B"/>
    <property type="match status" value="1"/>
</dbReference>
<dbReference type="InterPro" id="IPR036365">
    <property type="entry name" value="PGBD-like_sf"/>
</dbReference>
<dbReference type="InterPro" id="IPR023346">
    <property type="entry name" value="Lysozyme-like_dom_sf"/>
</dbReference>
<feature type="domain" description="Peptidoglycan binding-like" evidence="2">
    <location>
        <begin position="363"/>
        <end position="418"/>
    </location>
</feature>
<dbReference type="GO" id="GO:0008933">
    <property type="term" value="F:peptidoglycan lytic transglycosylase activity"/>
    <property type="evidence" value="ECO:0007669"/>
    <property type="project" value="TreeGrafter"/>
</dbReference>
<proteinExistence type="predicted"/>
<feature type="signal peptide" evidence="1">
    <location>
        <begin position="1"/>
        <end position="31"/>
    </location>
</feature>
<dbReference type="Gene3D" id="1.10.530.10">
    <property type="match status" value="1"/>
</dbReference>
<feature type="chain" id="PRO_5040730034" evidence="1">
    <location>
        <begin position="32"/>
        <end position="419"/>
    </location>
</feature>
<dbReference type="InterPro" id="IPR011970">
    <property type="entry name" value="MltB_2"/>
</dbReference>
<protein>
    <submittedName>
        <fullName evidence="4">Lytic murein transglycosylase</fullName>
    </submittedName>
</protein>
<dbReference type="NCBIfam" id="TIGR02283">
    <property type="entry name" value="MltB_2"/>
    <property type="match status" value="1"/>
</dbReference>
<name>A0A9X1T8H7_9HYPH</name>
<organism evidence="4 5">
    <name type="scientific">Rhizobium quercicola</name>
    <dbReference type="NCBI Taxonomy" id="2901226"/>
    <lineage>
        <taxon>Bacteria</taxon>
        <taxon>Pseudomonadati</taxon>
        <taxon>Pseudomonadota</taxon>
        <taxon>Alphaproteobacteria</taxon>
        <taxon>Hyphomicrobiales</taxon>
        <taxon>Rhizobiaceae</taxon>
        <taxon>Rhizobium/Agrobacterium group</taxon>
        <taxon>Rhizobium</taxon>
    </lineage>
</organism>
<evidence type="ECO:0000259" key="3">
    <source>
        <dbReference type="Pfam" id="PF13406"/>
    </source>
</evidence>
<evidence type="ECO:0000313" key="5">
    <source>
        <dbReference type="Proteomes" id="UP001139089"/>
    </source>
</evidence>
<dbReference type="SUPFAM" id="SSF53955">
    <property type="entry name" value="Lysozyme-like"/>
    <property type="match status" value="1"/>
</dbReference>
<keyword evidence="5" id="KW-1185">Reference proteome</keyword>
<dbReference type="SUPFAM" id="SSF47090">
    <property type="entry name" value="PGBD-like"/>
    <property type="match status" value="1"/>
</dbReference>
<dbReference type="Gene3D" id="1.10.101.10">
    <property type="entry name" value="PGBD-like superfamily/PGBD"/>
    <property type="match status" value="1"/>
</dbReference>
<dbReference type="AlphaFoldDB" id="A0A9X1T8H7"/>
<dbReference type="Pfam" id="PF13406">
    <property type="entry name" value="SLT_2"/>
    <property type="match status" value="1"/>
</dbReference>
<dbReference type="InterPro" id="IPR036366">
    <property type="entry name" value="PGBDSf"/>
</dbReference>
<evidence type="ECO:0000256" key="1">
    <source>
        <dbReference type="SAM" id="SignalP"/>
    </source>
</evidence>